<protein>
    <submittedName>
        <fullName evidence="2">Uncharacterized protein</fullName>
    </submittedName>
</protein>
<sequence length="248" mass="27585">MQLDSIIQDGHLKGNQGLRNGELVDWRAQLRENEMERREELHRHGCSIAKQTILTTHPSGLQTRVSVELANFDALCVHSKCNSSPLKRPMFEGSPFTSRRGFLGGVSAHATPVLGRRSDAVNEGRLSQQCTPVMRRRELVDSPGGSPLLTRRGENEDTEEGSEMDNSVISGWLKFRDNKRVYPLRGLQGGIKVSDEGSRARAATGLRAFHLTVVPNARDRNHFEMNDPELKGSPAKKFYAATTKQANI</sequence>
<keyword evidence="3" id="KW-1185">Reference proteome</keyword>
<gene>
    <name evidence="2" type="ORF">CHILSU_LOCUS4284</name>
</gene>
<organism evidence="2 3">
    <name type="scientific">Chilo suppressalis</name>
    <name type="common">Asiatic rice borer moth</name>
    <dbReference type="NCBI Taxonomy" id="168631"/>
    <lineage>
        <taxon>Eukaryota</taxon>
        <taxon>Metazoa</taxon>
        <taxon>Ecdysozoa</taxon>
        <taxon>Arthropoda</taxon>
        <taxon>Hexapoda</taxon>
        <taxon>Insecta</taxon>
        <taxon>Pterygota</taxon>
        <taxon>Neoptera</taxon>
        <taxon>Endopterygota</taxon>
        <taxon>Lepidoptera</taxon>
        <taxon>Glossata</taxon>
        <taxon>Ditrysia</taxon>
        <taxon>Pyraloidea</taxon>
        <taxon>Crambidae</taxon>
        <taxon>Crambinae</taxon>
        <taxon>Chilo</taxon>
    </lineage>
</organism>
<evidence type="ECO:0000256" key="1">
    <source>
        <dbReference type="SAM" id="MobiDB-lite"/>
    </source>
</evidence>
<feature type="region of interest" description="Disordered" evidence="1">
    <location>
        <begin position="139"/>
        <end position="164"/>
    </location>
</feature>
<name>A0ABN8AXM6_CHISP</name>
<evidence type="ECO:0000313" key="3">
    <source>
        <dbReference type="Proteomes" id="UP001153292"/>
    </source>
</evidence>
<accession>A0ABN8AXM6</accession>
<dbReference type="EMBL" id="OU963911">
    <property type="protein sequence ID" value="CAH0401070.1"/>
    <property type="molecule type" value="Genomic_DNA"/>
</dbReference>
<evidence type="ECO:0000313" key="2">
    <source>
        <dbReference type="EMBL" id="CAH0401070.1"/>
    </source>
</evidence>
<dbReference type="Proteomes" id="UP001153292">
    <property type="component" value="Chromosome 18"/>
</dbReference>
<reference evidence="2" key="1">
    <citation type="submission" date="2021-12" db="EMBL/GenBank/DDBJ databases">
        <authorList>
            <person name="King R."/>
        </authorList>
    </citation>
    <scope>NUCLEOTIDE SEQUENCE</scope>
</reference>
<proteinExistence type="predicted"/>